<keyword evidence="9" id="KW-0407">Ion channel</keyword>
<evidence type="ECO:0000256" key="1">
    <source>
        <dbReference type="ARBA" id="ARBA00004141"/>
    </source>
</evidence>
<gene>
    <name evidence="12" type="ORF">HMPREF1863_00195</name>
</gene>
<feature type="transmembrane region" description="Helical" evidence="10">
    <location>
        <begin position="59"/>
        <end position="77"/>
    </location>
</feature>
<dbReference type="Pfam" id="PF00654">
    <property type="entry name" value="Voltage_CLC"/>
    <property type="match status" value="1"/>
</dbReference>
<evidence type="ECO:0000313" key="13">
    <source>
        <dbReference type="Proteomes" id="UP000070442"/>
    </source>
</evidence>
<keyword evidence="13" id="KW-1185">Reference proteome</keyword>
<dbReference type="PROSITE" id="PS51202">
    <property type="entry name" value="RCK_C"/>
    <property type="match status" value="1"/>
</dbReference>
<dbReference type="GO" id="GO:0008324">
    <property type="term" value="F:monoatomic cation transmembrane transporter activity"/>
    <property type="evidence" value="ECO:0007669"/>
    <property type="project" value="InterPro"/>
</dbReference>
<keyword evidence="3 10" id="KW-0812">Transmembrane</keyword>
<dbReference type="PRINTS" id="PR00762">
    <property type="entry name" value="CLCHANNEL"/>
</dbReference>
<keyword evidence="8" id="KW-0868">Chloride</keyword>
<keyword evidence="6 10" id="KW-0472">Membrane</keyword>
<dbReference type="GO" id="GO:0005254">
    <property type="term" value="F:chloride channel activity"/>
    <property type="evidence" value="ECO:0007669"/>
    <property type="project" value="UniProtKB-KW"/>
</dbReference>
<dbReference type="InterPro" id="IPR014743">
    <property type="entry name" value="Cl-channel_core"/>
</dbReference>
<keyword evidence="4 10" id="KW-1133">Transmembrane helix</keyword>
<dbReference type="STRING" id="755172.HMPREF1863_00195"/>
<organism evidence="12 13">
    <name type="scientific">Aedoeadaptatus coxii</name>
    <dbReference type="NCBI Taxonomy" id="755172"/>
    <lineage>
        <taxon>Bacteria</taxon>
        <taxon>Bacillati</taxon>
        <taxon>Bacillota</taxon>
        <taxon>Tissierellia</taxon>
        <taxon>Tissierellales</taxon>
        <taxon>Peptoniphilaceae</taxon>
        <taxon>Aedoeadaptatus</taxon>
    </lineage>
</organism>
<evidence type="ECO:0000256" key="6">
    <source>
        <dbReference type="ARBA" id="ARBA00023136"/>
    </source>
</evidence>
<feature type="transmembrane region" description="Helical" evidence="10">
    <location>
        <begin position="16"/>
        <end position="38"/>
    </location>
</feature>
<dbReference type="RefSeq" id="WP_068366368.1">
    <property type="nucleotide sequence ID" value="NZ_KQ960157.1"/>
</dbReference>
<dbReference type="Pfam" id="PF02080">
    <property type="entry name" value="TrkA_C"/>
    <property type="match status" value="1"/>
</dbReference>
<dbReference type="PATRIC" id="fig|755172.3.peg.188"/>
<dbReference type="EMBL" id="LSDG01000005">
    <property type="protein sequence ID" value="KXB68174.1"/>
    <property type="molecule type" value="Genomic_DNA"/>
</dbReference>
<feature type="transmembrane region" description="Helical" evidence="10">
    <location>
        <begin position="228"/>
        <end position="252"/>
    </location>
</feature>
<dbReference type="InterPro" id="IPR001807">
    <property type="entry name" value="ClC"/>
</dbReference>
<evidence type="ECO:0000256" key="10">
    <source>
        <dbReference type="SAM" id="Phobius"/>
    </source>
</evidence>
<evidence type="ECO:0000256" key="8">
    <source>
        <dbReference type="ARBA" id="ARBA00023214"/>
    </source>
</evidence>
<evidence type="ECO:0000256" key="3">
    <source>
        <dbReference type="ARBA" id="ARBA00022692"/>
    </source>
</evidence>
<evidence type="ECO:0000259" key="11">
    <source>
        <dbReference type="PROSITE" id="PS51202"/>
    </source>
</evidence>
<dbReference type="AlphaFoldDB" id="A0A134AKJ0"/>
<protein>
    <submittedName>
        <fullName evidence="12">Chloride transporter, ClC family</fullName>
    </submittedName>
</protein>
<dbReference type="PANTHER" id="PTHR43427">
    <property type="entry name" value="CHLORIDE CHANNEL PROTEIN CLC-E"/>
    <property type="match status" value="1"/>
</dbReference>
<dbReference type="InterPro" id="IPR050368">
    <property type="entry name" value="ClC-type_chloride_channel"/>
</dbReference>
<evidence type="ECO:0000256" key="4">
    <source>
        <dbReference type="ARBA" id="ARBA00022989"/>
    </source>
</evidence>
<feature type="transmembrane region" description="Helical" evidence="10">
    <location>
        <begin position="300"/>
        <end position="320"/>
    </location>
</feature>
<dbReference type="GO" id="GO:0006813">
    <property type="term" value="P:potassium ion transport"/>
    <property type="evidence" value="ECO:0007669"/>
    <property type="project" value="InterPro"/>
</dbReference>
<sequence length="505" mass="54850">MDTHQLSSYQTGRFRIHLVFGGAFVGLASGMISVLYRYTLGRLDTVRNLMYSHMTVEKGALMLAGFLLLAFLMHLLLRWAPFSGGSGIPQIRGELLGKADIESTPTLISKFFGGAMGAFTGLTLGREGPSIQLGGTLAKMISKGMKASEMERRYLITAGASAGLAAAFNAPLAGALFALEELHKSFSHFFVVPCIVASVLANFVSFSILGMEPAFSFPMHEMLPISFFWVPLSIGVLGGILGSLFNKGLLFFSQNMKKLPIPRYAIIFIAMILAFCVGLYSPLLLGGGHGLIERLATKPVAPTALVVYFAIRLLLVWTGYGSGAQGGIFLPVLTLGALLGAFCHSFMMGGDAYYPNFLYLGMAAILSSVVQAPLLSILLVSEMSGTMMQMISVTATAVVAYLVAQVLNNGPIYESLYDNMFTKDDPVVDSGYTMQYFFVPGDADYVNIPLERLTIPHHPLIASVKREDRTFTPNKDTILKEGDELLVLSKEQYLEDLSRYFGDTE</sequence>
<comment type="subcellular location">
    <subcellularLocation>
        <location evidence="1">Membrane</location>
        <topology evidence="1">Multi-pass membrane protein</topology>
    </subcellularLocation>
</comment>
<dbReference type="Proteomes" id="UP000070442">
    <property type="component" value="Unassembled WGS sequence"/>
</dbReference>
<evidence type="ECO:0000256" key="5">
    <source>
        <dbReference type="ARBA" id="ARBA00023065"/>
    </source>
</evidence>
<feature type="transmembrane region" description="Helical" evidence="10">
    <location>
        <begin position="186"/>
        <end position="208"/>
    </location>
</feature>
<keyword evidence="7" id="KW-0869">Chloride channel</keyword>
<keyword evidence="2" id="KW-0813">Transport</keyword>
<evidence type="ECO:0000313" key="12">
    <source>
        <dbReference type="EMBL" id="KXB68174.1"/>
    </source>
</evidence>
<reference evidence="13" key="1">
    <citation type="submission" date="2016-01" db="EMBL/GenBank/DDBJ databases">
        <authorList>
            <person name="Mitreva M."/>
            <person name="Pepin K.H."/>
            <person name="Mihindukulasuriya K.A."/>
            <person name="Fulton R."/>
            <person name="Fronick C."/>
            <person name="O'Laughlin M."/>
            <person name="Miner T."/>
            <person name="Herter B."/>
            <person name="Rosa B.A."/>
            <person name="Cordes M."/>
            <person name="Tomlinson C."/>
            <person name="Wollam A."/>
            <person name="Palsikar V.B."/>
            <person name="Mardis E.R."/>
            <person name="Wilson R.K."/>
        </authorList>
    </citation>
    <scope>NUCLEOTIDE SEQUENCE [LARGE SCALE GENOMIC DNA]</scope>
    <source>
        <strain evidence="13">DNF00729</strain>
    </source>
</reference>
<accession>A0A134AKJ0</accession>
<dbReference type="SUPFAM" id="SSF116726">
    <property type="entry name" value="TrkA C-terminal domain-like"/>
    <property type="match status" value="1"/>
</dbReference>
<dbReference type="OrthoDB" id="9812438at2"/>
<proteinExistence type="predicted"/>
<name>A0A134AKJ0_9FIRM</name>
<feature type="transmembrane region" description="Helical" evidence="10">
    <location>
        <begin position="264"/>
        <end position="285"/>
    </location>
</feature>
<dbReference type="Gene3D" id="1.10.3080.10">
    <property type="entry name" value="Clc chloride channel"/>
    <property type="match status" value="1"/>
</dbReference>
<feature type="transmembrane region" description="Helical" evidence="10">
    <location>
        <begin position="359"/>
        <end position="380"/>
    </location>
</feature>
<evidence type="ECO:0000256" key="7">
    <source>
        <dbReference type="ARBA" id="ARBA00023173"/>
    </source>
</evidence>
<dbReference type="InterPro" id="IPR006037">
    <property type="entry name" value="RCK_C"/>
</dbReference>
<dbReference type="Gene3D" id="3.30.70.1450">
    <property type="entry name" value="Regulator of K+ conductance, C-terminal domain"/>
    <property type="match status" value="1"/>
</dbReference>
<evidence type="ECO:0000256" key="9">
    <source>
        <dbReference type="ARBA" id="ARBA00023303"/>
    </source>
</evidence>
<keyword evidence="5" id="KW-0406">Ion transport</keyword>
<feature type="transmembrane region" description="Helical" evidence="10">
    <location>
        <begin position="327"/>
        <end position="347"/>
    </location>
</feature>
<feature type="transmembrane region" description="Helical" evidence="10">
    <location>
        <begin position="154"/>
        <end position="179"/>
    </location>
</feature>
<evidence type="ECO:0000256" key="2">
    <source>
        <dbReference type="ARBA" id="ARBA00022448"/>
    </source>
</evidence>
<dbReference type="CDD" id="cd01031">
    <property type="entry name" value="EriC"/>
    <property type="match status" value="1"/>
</dbReference>
<dbReference type="PANTHER" id="PTHR43427:SF6">
    <property type="entry name" value="CHLORIDE CHANNEL PROTEIN CLC-E"/>
    <property type="match status" value="1"/>
</dbReference>
<dbReference type="InterPro" id="IPR036721">
    <property type="entry name" value="RCK_C_sf"/>
</dbReference>
<dbReference type="GO" id="GO:0034707">
    <property type="term" value="C:chloride channel complex"/>
    <property type="evidence" value="ECO:0007669"/>
    <property type="project" value="UniProtKB-KW"/>
</dbReference>
<comment type="caution">
    <text evidence="12">The sequence shown here is derived from an EMBL/GenBank/DDBJ whole genome shotgun (WGS) entry which is preliminary data.</text>
</comment>
<feature type="domain" description="RCK C-terminal" evidence="11">
    <location>
        <begin position="422"/>
        <end position="503"/>
    </location>
</feature>
<dbReference type="SUPFAM" id="SSF81340">
    <property type="entry name" value="Clc chloride channel"/>
    <property type="match status" value="1"/>
</dbReference>